<dbReference type="SMART" id="SM01007">
    <property type="entry name" value="Aldolase_II"/>
    <property type="match status" value="1"/>
</dbReference>
<dbReference type="Gene3D" id="3.40.225.10">
    <property type="entry name" value="Class II aldolase/adducin N-terminal domain"/>
    <property type="match status" value="1"/>
</dbReference>
<reference evidence="8 9" key="1">
    <citation type="submission" date="2020-08" db="EMBL/GenBank/DDBJ databases">
        <title>Genomic Encyclopedia of Type Strains, Phase III (KMG-III): the genomes of soil and plant-associated and newly described type strains.</title>
        <authorList>
            <person name="Whitman W."/>
        </authorList>
    </citation>
    <scope>NUCLEOTIDE SEQUENCE [LARGE SCALE GENOMIC DNA]</scope>
    <source>
        <strain evidence="8 9">CECT 8960</strain>
    </source>
</reference>
<keyword evidence="4 6" id="KW-0486">Methionine biosynthesis</keyword>
<dbReference type="GO" id="GO:0008270">
    <property type="term" value="F:zinc ion binding"/>
    <property type="evidence" value="ECO:0007669"/>
    <property type="project" value="UniProtKB-UniRule"/>
</dbReference>
<evidence type="ECO:0000256" key="5">
    <source>
        <dbReference type="ARBA" id="ARBA00023239"/>
    </source>
</evidence>
<feature type="domain" description="Class II aldolase/adducin N-terminal" evidence="7">
    <location>
        <begin position="11"/>
        <end position="202"/>
    </location>
</feature>
<keyword evidence="9" id="KW-1185">Reference proteome</keyword>
<dbReference type="GO" id="GO:0016832">
    <property type="term" value="F:aldehyde-lyase activity"/>
    <property type="evidence" value="ECO:0007669"/>
    <property type="project" value="TreeGrafter"/>
</dbReference>
<dbReference type="EMBL" id="JACHJQ010000006">
    <property type="protein sequence ID" value="MBB4909372.1"/>
    <property type="molecule type" value="Genomic_DNA"/>
</dbReference>
<dbReference type="GO" id="GO:0016853">
    <property type="term" value="F:isomerase activity"/>
    <property type="evidence" value="ECO:0007669"/>
    <property type="project" value="UniProtKB-KW"/>
</dbReference>
<comment type="catalytic activity">
    <reaction evidence="6">
        <text>5-(methylsulfanyl)-D-ribulose 1-phosphate = 5-methylsulfanyl-2,3-dioxopentyl phosphate + H2O</text>
        <dbReference type="Rhea" id="RHEA:15549"/>
        <dbReference type="ChEBI" id="CHEBI:15377"/>
        <dbReference type="ChEBI" id="CHEBI:58548"/>
        <dbReference type="ChEBI" id="CHEBI:58828"/>
        <dbReference type="EC" id="4.2.1.109"/>
    </reaction>
</comment>
<comment type="similarity">
    <text evidence="6">Belongs to the aldolase class II family. MtnB subfamily.</text>
</comment>
<feature type="binding site" evidence="6">
    <location>
        <position position="102"/>
    </location>
    <ligand>
        <name>Zn(2+)</name>
        <dbReference type="ChEBI" id="CHEBI:29105"/>
    </ligand>
</feature>
<dbReference type="GO" id="GO:0005829">
    <property type="term" value="C:cytosol"/>
    <property type="evidence" value="ECO:0007669"/>
    <property type="project" value="TreeGrafter"/>
</dbReference>
<dbReference type="SUPFAM" id="SSF53639">
    <property type="entry name" value="AraD/HMP-PK domain-like"/>
    <property type="match status" value="1"/>
</dbReference>
<evidence type="ECO:0000256" key="3">
    <source>
        <dbReference type="ARBA" id="ARBA00022833"/>
    </source>
</evidence>
<evidence type="ECO:0000256" key="2">
    <source>
        <dbReference type="ARBA" id="ARBA00022723"/>
    </source>
</evidence>
<dbReference type="PANTHER" id="PTHR22789:SF0">
    <property type="entry name" value="3-OXO-TETRONATE 4-PHOSPHATE DECARBOXYLASE-RELATED"/>
    <property type="match status" value="1"/>
</dbReference>
<dbReference type="InterPro" id="IPR050197">
    <property type="entry name" value="Aldolase_class_II_sugar_metab"/>
</dbReference>
<keyword evidence="1 6" id="KW-0028">Amino-acid biosynthesis</keyword>
<dbReference type="EC" id="4.2.1.109" evidence="6"/>
<protein>
    <recommendedName>
        <fullName evidence="6">Methylthioribulose-1-phosphate dehydratase</fullName>
        <shortName evidence="6">MTRu-1-P dehydratase</shortName>
        <ecNumber evidence="6">4.2.1.109</ecNumber>
    </recommendedName>
</protein>
<comment type="pathway">
    <text evidence="6">Amino-acid biosynthesis; L-methionine biosynthesis via salvage pathway; L-methionine from S-methyl-5-thio-alpha-D-ribose 1-phosphate: step 2/6.</text>
</comment>
<keyword evidence="2 6" id="KW-0479">Metal-binding</keyword>
<evidence type="ECO:0000256" key="6">
    <source>
        <dbReference type="HAMAP-Rule" id="MF_01677"/>
    </source>
</evidence>
<proteinExistence type="inferred from homology"/>
<dbReference type="UniPathway" id="UPA00904">
    <property type="reaction ID" value="UER00875"/>
</dbReference>
<sequence>MTVPVDIEAGQALAETAAALYGRGWMEGTAGNISVRLPGGNTALITASGRSKGAMTAADMVEVGVADARPVHEGAPRPSAETTIHAALYRLSADFGAVVHAHPPHATAVAVLAARRGAGTVEFTDLEIIKGLGLADPAKVVVPVFDNHADVPRIGDDVSERLTSDAPPVMLIGNHGATTWGPTLDVARNRMECLEAMCQLTLLLDGR</sequence>
<name>A0A7W7VGF1_9PSEU</name>
<dbReference type="AlphaFoldDB" id="A0A7W7VGF1"/>
<dbReference type="PANTHER" id="PTHR22789">
    <property type="entry name" value="FUCULOSE PHOSPHATE ALDOLASE"/>
    <property type="match status" value="1"/>
</dbReference>
<dbReference type="GO" id="GO:0019509">
    <property type="term" value="P:L-methionine salvage from methylthioadenosine"/>
    <property type="evidence" value="ECO:0007669"/>
    <property type="project" value="UniProtKB-UniRule"/>
</dbReference>
<dbReference type="NCBIfam" id="TIGR03328">
    <property type="entry name" value="salvage_mtnB"/>
    <property type="match status" value="1"/>
</dbReference>
<gene>
    <name evidence="6" type="primary">mtnB</name>
    <name evidence="8" type="ORF">FHR82_005630</name>
</gene>
<dbReference type="InterPro" id="IPR017714">
    <property type="entry name" value="MethylthioRu-1-P_deHdtase_MtnB"/>
</dbReference>
<evidence type="ECO:0000313" key="8">
    <source>
        <dbReference type="EMBL" id="MBB4909372.1"/>
    </source>
</evidence>
<dbReference type="InterPro" id="IPR001303">
    <property type="entry name" value="Aldolase_II/adducin_N"/>
</dbReference>
<dbReference type="Pfam" id="PF00596">
    <property type="entry name" value="Aldolase_II"/>
    <property type="match status" value="1"/>
</dbReference>
<keyword evidence="3 6" id="KW-0862">Zinc</keyword>
<dbReference type="RefSeq" id="WP_184813485.1">
    <property type="nucleotide sequence ID" value="NZ_JACHJQ010000006.1"/>
</dbReference>
<evidence type="ECO:0000256" key="1">
    <source>
        <dbReference type="ARBA" id="ARBA00022605"/>
    </source>
</evidence>
<organism evidence="8 9">
    <name type="scientific">Actinophytocola algeriensis</name>
    <dbReference type="NCBI Taxonomy" id="1768010"/>
    <lineage>
        <taxon>Bacteria</taxon>
        <taxon>Bacillati</taxon>
        <taxon>Actinomycetota</taxon>
        <taxon>Actinomycetes</taxon>
        <taxon>Pseudonocardiales</taxon>
        <taxon>Pseudonocardiaceae</taxon>
    </lineage>
</organism>
<evidence type="ECO:0000313" key="9">
    <source>
        <dbReference type="Proteomes" id="UP000520767"/>
    </source>
</evidence>
<dbReference type="GO" id="GO:0019323">
    <property type="term" value="P:pentose catabolic process"/>
    <property type="evidence" value="ECO:0007669"/>
    <property type="project" value="TreeGrafter"/>
</dbReference>
<comment type="function">
    <text evidence="6">Catalyzes the dehydration of methylthioribulose-1-phosphate (MTRu-1-P) into 2,3-diketo-5-methylthiopentyl-1-phosphate (DK-MTP-1-P).</text>
</comment>
<comment type="cofactor">
    <cofactor evidence="6">
        <name>Zn(2+)</name>
        <dbReference type="ChEBI" id="CHEBI:29105"/>
    </cofactor>
    <text evidence="6">Binds 1 zinc ion per subunit.</text>
</comment>
<comment type="caution">
    <text evidence="8">The sequence shown here is derived from an EMBL/GenBank/DDBJ whole genome shotgun (WGS) entry which is preliminary data.</text>
</comment>
<dbReference type="InterPro" id="IPR036409">
    <property type="entry name" value="Aldolase_II/adducin_N_sf"/>
</dbReference>
<dbReference type="HAMAP" id="MF_01677">
    <property type="entry name" value="Salvage_MtnB"/>
    <property type="match status" value="1"/>
</dbReference>
<evidence type="ECO:0000256" key="4">
    <source>
        <dbReference type="ARBA" id="ARBA00023167"/>
    </source>
</evidence>
<keyword evidence="5 6" id="KW-0456">Lyase</keyword>
<accession>A0A7W7VGF1</accession>
<dbReference type="Proteomes" id="UP000520767">
    <property type="component" value="Unassembled WGS sequence"/>
</dbReference>
<dbReference type="GO" id="GO:0046570">
    <property type="term" value="F:methylthioribulose 1-phosphate dehydratase activity"/>
    <property type="evidence" value="ECO:0007669"/>
    <property type="project" value="UniProtKB-UniRule"/>
</dbReference>
<keyword evidence="8" id="KW-0413">Isomerase</keyword>
<feature type="binding site" evidence="6">
    <location>
        <position position="100"/>
    </location>
    <ligand>
        <name>Zn(2+)</name>
        <dbReference type="ChEBI" id="CHEBI:29105"/>
    </ligand>
</feature>
<evidence type="ECO:0000259" key="7">
    <source>
        <dbReference type="SMART" id="SM01007"/>
    </source>
</evidence>